<dbReference type="SUPFAM" id="SSF101498">
    <property type="entry name" value="Anti-sigma factor FlgM"/>
    <property type="match status" value="1"/>
</dbReference>
<keyword evidence="8" id="KW-0966">Cell projection</keyword>
<keyword evidence="9" id="KW-1185">Reference proteome</keyword>
<dbReference type="NCBIfam" id="TIGR03824">
    <property type="entry name" value="FlgM_jcvi"/>
    <property type="match status" value="1"/>
</dbReference>
<keyword evidence="4" id="KW-1005">Bacterial flagellum biogenesis</keyword>
<evidence type="ECO:0000313" key="8">
    <source>
        <dbReference type="EMBL" id="KAB2953640.1"/>
    </source>
</evidence>
<evidence type="ECO:0000256" key="4">
    <source>
        <dbReference type="ARBA" id="ARBA00022795"/>
    </source>
</evidence>
<evidence type="ECO:0000256" key="6">
    <source>
        <dbReference type="ARBA" id="ARBA00023163"/>
    </source>
</evidence>
<organism evidence="8 9">
    <name type="scientific">Heliorestis acidaminivorans</name>
    <dbReference type="NCBI Taxonomy" id="553427"/>
    <lineage>
        <taxon>Bacteria</taxon>
        <taxon>Bacillati</taxon>
        <taxon>Bacillota</taxon>
        <taxon>Clostridia</taxon>
        <taxon>Eubacteriales</taxon>
        <taxon>Heliobacteriaceae</taxon>
        <taxon>Heliorestis</taxon>
    </lineage>
</organism>
<dbReference type="OrthoDB" id="1683949at2"/>
<keyword evidence="8" id="KW-0282">Flagellum</keyword>
<evidence type="ECO:0000313" key="9">
    <source>
        <dbReference type="Proteomes" id="UP000468766"/>
    </source>
</evidence>
<dbReference type="GO" id="GO:0045892">
    <property type="term" value="P:negative regulation of DNA-templated transcription"/>
    <property type="evidence" value="ECO:0007669"/>
    <property type="project" value="InterPro"/>
</dbReference>
<name>A0A6I0F253_9FIRM</name>
<evidence type="ECO:0000256" key="1">
    <source>
        <dbReference type="ARBA" id="ARBA00005322"/>
    </source>
</evidence>
<dbReference type="InterPro" id="IPR007412">
    <property type="entry name" value="FlgM"/>
</dbReference>
<dbReference type="Pfam" id="PF04316">
    <property type="entry name" value="FlgM"/>
    <property type="match status" value="1"/>
</dbReference>
<comment type="similarity">
    <text evidence="1">Belongs to the FlgM family.</text>
</comment>
<dbReference type="RefSeq" id="WP_151618503.1">
    <property type="nucleotide sequence ID" value="NZ_WBXO01000002.1"/>
</dbReference>
<feature type="domain" description="Anti-sigma-28 factor FlgM C-terminal" evidence="7">
    <location>
        <begin position="38"/>
        <end position="91"/>
    </location>
</feature>
<evidence type="ECO:0000259" key="7">
    <source>
        <dbReference type="Pfam" id="PF04316"/>
    </source>
</evidence>
<dbReference type="AlphaFoldDB" id="A0A6I0F253"/>
<gene>
    <name evidence="8" type="primary">flgM</name>
    <name evidence="8" type="ORF">F9B85_03190</name>
</gene>
<dbReference type="InterPro" id="IPR031316">
    <property type="entry name" value="FlgM_C"/>
</dbReference>
<proteinExistence type="inferred from homology"/>
<sequence length="102" mass="11589">MKISSNQIQNILKMYGVDRVEKKTEARPADKVQKMGKDKVSLSEDARLLQAASKVIQETPEIREEVVEKLRQKIESGTYNVSGEKIAEKMIGRSLIDRLESK</sequence>
<dbReference type="GO" id="GO:0044781">
    <property type="term" value="P:bacterial-type flagellum organization"/>
    <property type="evidence" value="ECO:0007669"/>
    <property type="project" value="UniProtKB-KW"/>
</dbReference>
<evidence type="ECO:0000256" key="5">
    <source>
        <dbReference type="ARBA" id="ARBA00023015"/>
    </source>
</evidence>
<comment type="caution">
    <text evidence="8">The sequence shown here is derived from an EMBL/GenBank/DDBJ whole genome shotgun (WGS) entry which is preliminary data.</text>
</comment>
<dbReference type="EMBL" id="WBXO01000002">
    <property type="protein sequence ID" value="KAB2953640.1"/>
    <property type="molecule type" value="Genomic_DNA"/>
</dbReference>
<protein>
    <recommendedName>
        <fullName evidence="2">Negative regulator of flagellin synthesis</fullName>
    </recommendedName>
</protein>
<evidence type="ECO:0000256" key="3">
    <source>
        <dbReference type="ARBA" id="ARBA00022491"/>
    </source>
</evidence>
<keyword evidence="5" id="KW-0805">Transcription regulation</keyword>
<evidence type="ECO:0000256" key="2">
    <source>
        <dbReference type="ARBA" id="ARBA00017823"/>
    </source>
</evidence>
<dbReference type="Proteomes" id="UP000468766">
    <property type="component" value="Unassembled WGS sequence"/>
</dbReference>
<keyword evidence="3" id="KW-0678">Repressor</keyword>
<keyword evidence="6" id="KW-0804">Transcription</keyword>
<dbReference type="InterPro" id="IPR035890">
    <property type="entry name" value="Anti-sigma-28_factor_FlgM_sf"/>
</dbReference>
<reference evidence="8 9" key="1">
    <citation type="submission" date="2019-10" db="EMBL/GenBank/DDBJ databases">
        <title>Whole-genome sequence of the extremophile Heliorestis acidaminivorans DSM 24790.</title>
        <authorList>
            <person name="Kyndt J.A."/>
            <person name="Meyer T.E."/>
        </authorList>
    </citation>
    <scope>NUCLEOTIDE SEQUENCE [LARGE SCALE GENOMIC DNA]</scope>
    <source>
        <strain evidence="8 9">DSM 24790</strain>
    </source>
</reference>
<keyword evidence="8" id="KW-0969">Cilium</keyword>
<accession>A0A6I0F253</accession>